<protein>
    <submittedName>
        <fullName evidence="2">DUF1223 domain-containing protein</fullName>
    </submittedName>
</protein>
<accession>A0ABT8D5F6</accession>
<dbReference type="EMBL" id="JAUFRC010000001">
    <property type="protein sequence ID" value="MDN3712023.1"/>
    <property type="molecule type" value="Genomic_DNA"/>
</dbReference>
<dbReference type="PANTHER" id="PTHR36057">
    <property type="match status" value="1"/>
</dbReference>
<feature type="region of interest" description="Disordered" evidence="1">
    <location>
        <begin position="218"/>
        <end position="252"/>
    </location>
</feature>
<dbReference type="PANTHER" id="PTHR36057:SF1">
    <property type="entry name" value="LIPOPROTEIN LIPID ATTACHMENT SITE-LIKE PROTEIN, PUTATIVE (DUF1223)-RELATED"/>
    <property type="match status" value="1"/>
</dbReference>
<feature type="compositionally biased region" description="Low complexity" evidence="1">
    <location>
        <begin position="229"/>
        <end position="252"/>
    </location>
</feature>
<organism evidence="2 3">
    <name type="scientific">Paracoccus cavernae</name>
    <dbReference type="NCBI Taxonomy" id="1571207"/>
    <lineage>
        <taxon>Bacteria</taxon>
        <taxon>Pseudomonadati</taxon>
        <taxon>Pseudomonadota</taxon>
        <taxon>Alphaproteobacteria</taxon>
        <taxon>Rhodobacterales</taxon>
        <taxon>Paracoccaceae</taxon>
        <taxon>Paracoccus</taxon>
    </lineage>
</organism>
<evidence type="ECO:0000313" key="3">
    <source>
        <dbReference type="Proteomes" id="UP001243846"/>
    </source>
</evidence>
<proteinExistence type="predicted"/>
<dbReference type="Proteomes" id="UP001243846">
    <property type="component" value="Unassembled WGS sequence"/>
</dbReference>
<evidence type="ECO:0000256" key="1">
    <source>
        <dbReference type="SAM" id="MobiDB-lite"/>
    </source>
</evidence>
<dbReference type="InterPro" id="IPR036249">
    <property type="entry name" value="Thioredoxin-like_sf"/>
</dbReference>
<keyword evidence="3" id="KW-1185">Reference proteome</keyword>
<reference evidence="3" key="1">
    <citation type="journal article" date="2019" name="Int. J. Syst. Evol. Microbiol.">
        <title>The Global Catalogue of Microorganisms (GCM) 10K type strain sequencing project: providing services to taxonomists for standard genome sequencing and annotation.</title>
        <authorList>
            <consortium name="The Broad Institute Genomics Platform"/>
            <consortium name="The Broad Institute Genome Sequencing Center for Infectious Disease"/>
            <person name="Wu L."/>
            <person name="Ma J."/>
        </authorList>
    </citation>
    <scope>NUCLEOTIDE SEQUENCE [LARGE SCALE GENOMIC DNA]</scope>
    <source>
        <strain evidence="3">CECT 8482</strain>
    </source>
</reference>
<dbReference type="SUPFAM" id="SSF52833">
    <property type="entry name" value="Thioredoxin-like"/>
    <property type="match status" value="1"/>
</dbReference>
<dbReference type="InterPro" id="IPR010634">
    <property type="entry name" value="DUF1223"/>
</dbReference>
<dbReference type="Pfam" id="PF06764">
    <property type="entry name" value="DUF1223"/>
    <property type="match status" value="1"/>
</dbReference>
<evidence type="ECO:0000313" key="2">
    <source>
        <dbReference type="EMBL" id="MDN3712023.1"/>
    </source>
</evidence>
<gene>
    <name evidence="2" type="ORF">QWZ10_09775</name>
</gene>
<sequence length="266" mass="29199">MMNPEMASPEMIAPNMAVPAPAEPVAAARSTRRDLGMLAHSPVVVELFTSQGCSSCPPADDMLAGLADRPDVLALSWHVDYWDYLGWADEFAKPEFTTRQKQYARAAGERSIYTPQILIGGTDTLIDLRPAELMAMINNQLARPVALSVTAQDMGNAYQIELTPRAQMKRGVAILLVRYAPCARSRSNPARTTVWCSATAISSSASTRSRHGTARCLCGSRSRMRPPRGRAIPPIPAMRSSRSRSAARAWPRAPFWRRSSSTERLN</sequence>
<name>A0ABT8D5F6_9RHOB</name>
<comment type="caution">
    <text evidence="2">The sequence shown here is derived from an EMBL/GenBank/DDBJ whole genome shotgun (WGS) entry which is preliminary data.</text>
</comment>